<gene>
    <name evidence="3" type="ORF">ETH_00038125</name>
</gene>
<dbReference type="GeneID" id="25256666"/>
<protein>
    <submittedName>
        <fullName evidence="3">Uncharacterized protein</fullName>
    </submittedName>
</protein>
<organism evidence="3 4">
    <name type="scientific">Eimeria tenella</name>
    <name type="common">Coccidian parasite</name>
    <dbReference type="NCBI Taxonomy" id="5802"/>
    <lineage>
        <taxon>Eukaryota</taxon>
        <taxon>Sar</taxon>
        <taxon>Alveolata</taxon>
        <taxon>Apicomplexa</taxon>
        <taxon>Conoidasida</taxon>
        <taxon>Coccidia</taxon>
        <taxon>Eucoccidiorida</taxon>
        <taxon>Eimeriorina</taxon>
        <taxon>Eimeriidae</taxon>
        <taxon>Eimeria</taxon>
    </lineage>
</organism>
<reference evidence="3" key="2">
    <citation type="submission" date="2013-10" db="EMBL/GenBank/DDBJ databases">
        <authorList>
            <person name="Aslett M."/>
        </authorList>
    </citation>
    <scope>NUCLEOTIDE SEQUENCE [LARGE SCALE GENOMIC DNA]</scope>
    <source>
        <strain evidence="3">Houghton</strain>
    </source>
</reference>
<name>U6KQQ7_EIMTE</name>
<feature type="non-terminal residue" evidence="3">
    <location>
        <position position="154"/>
    </location>
</feature>
<keyword evidence="4" id="KW-1185">Reference proteome</keyword>
<proteinExistence type="predicted"/>
<evidence type="ECO:0000256" key="2">
    <source>
        <dbReference type="SAM" id="Phobius"/>
    </source>
</evidence>
<dbReference type="Proteomes" id="UP000030747">
    <property type="component" value="Unassembled WGS sequence"/>
</dbReference>
<evidence type="ECO:0000313" key="4">
    <source>
        <dbReference type="Proteomes" id="UP000030747"/>
    </source>
</evidence>
<dbReference type="RefSeq" id="XP_013230018.1">
    <property type="nucleotide sequence ID" value="XM_013374564.1"/>
</dbReference>
<sequence length="154" mass="15578">MYSYLPRRSSNNSSSSNTSSSSSSSSSTVFIRALHNAAPEGPKQAAEAAAGAAGEAAPAAAAAAEAAAAAAAAAAAKMPLRGWALLGCSLALLAGGLGSAVWLFLDSPEPLKVAWDAIQKDPRVVGALGGEVKRGWWWGGFVHEKDARVKLSLT</sequence>
<evidence type="ECO:0000256" key="1">
    <source>
        <dbReference type="SAM" id="MobiDB-lite"/>
    </source>
</evidence>
<accession>U6KQQ7</accession>
<keyword evidence="2" id="KW-1133">Transmembrane helix</keyword>
<dbReference type="VEuPathDB" id="ToxoDB:ETH2_0839600"/>
<feature type="region of interest" description="Disordered" evidence="1">
    <location>
        <begin position="1"/>
        <end position="25"/>
    </location>
</feature>
<reference evidence="3" key="1">
    <citation type="submission" date="2013-10" db="EMBL/GenBank/DDBJ databases">
        <title>Genomic analysis of the causative agents of coccidiosis in chickens.</title>
        <authorList>
            <person name="Reid A.J."/>
            <person name="Blake D."/>
            <person name="Billington K."/>
            <person name="Browne H."/>
            <person name="Dunn M."/>
            <person name="Hung S."/>
            <person name="Kawahara F."/>
            <person name="Miranda-Saavedra D."/>
            <person name="Mourier T."/>
            <person name="Nagra H."/>
            <person name="Otto T.D."/>
            <person name="Rawlings N."/>
            <person name="Sanchez A."/>
            <person name="Sanders M."/>
            <person name="Subramaniam C."/>
            <person name="Tay Y."/>
            <person name="Dear P."/>
            <person name="Doerig C."/>
            <person name="Gruber A."/>
            <person name="Parkinson J."/>
            <person name="Shirley M."/>
            <person name="Wan K.L."/>
            <person name="Berriman M."/>
            <person name="Tomley F."/>
            <person name="Pain A."/>
        </authorList>
    </citation>
    <scope>NUCLEOTIDE SEQUENCE [LARGE SCALE GENOMIC DNA]</scope>
    <source>
        <strain evidence="3">Houghton</strain>
    </source>
</reference>
<keyword evidence="2" id="KW-0472">Membrane</keyword>
<keyword evidence="2" id="KW-0812">Transmembrane</keyword>
<dbReference type="OrthoDB" id="348131at2759"/>
<feature type="transmembrane region" description="Helical" evidence="2">
    <location>
        <begin position="83"/>
        <end position="105"/>
    </location>
</feature>
<evidence type="ECO:0000313" key="3">
    <source>
        <dbReference type="EMBL" id="CDJ39263.1"/>
    </source>
</evidence>
<dbReference type="AlphaFoldDB" id="U6KQQ7"/>
<dbReference type="VEuPathDB" id="ToxoDB:ETH_00038125"/>
<dbReference type="EMBL" id="HG674269">
    <property type="protein sequence ID" value="CDJ39263.1"/>
    <property type="molecule type" value="Genomic_DNA"/>
</dbReference>
<feature type="compositionally biased region" description="Low complexity" evidence="1">
    <location>
        <begin position="9"/>
        <end position="25"/>
    </location>
</feature>